<dbReference type="SUPFAM" id="SSF48371">
    <property type="entry name" value="ARM repeat"/>
    <property type="match status" value="1"/>
</dbReference>
<gene>
    <name evidence="4" type="ORF">DCAR_012477</name>
</gene>
<evidence type="ECO:0000256" key="1">
    <source>
        <dbReference type="ARBA" id="ARBA00022737"/>
    </source>
</evidence>
<dbReference type="Gramene" id="KZN03721">
    <property type="protein sequence ID" value="KZN03721"/>
    <property type="gene ID" value="DCAR_012477"/>
</dbReference>
<dbReference type="InterPro" id="IPR011989">
    <property type="entry name" value="ARM-like"/>
</dbReference>
<dbReference type="AlphaFoldDB" id="A0A166CFW7"/>
<evidence type="ECO:0000256" key="2">
    <source>
        <dbReference type="PROSITE-ProRule" id="PRU00259"/>
    </source>
</evidence>
<sequence>MHDTDPRKCEKSLLEKSSSNNSDREQLADAIKILAQDNISTQSRARNEGGIPPIVELLEFPDLKVQRAVAGALRTLSFENHENKNQIVECNALPALTLLLCSEDVTIQKEAVSVLEHVINLSPRNIKMALEAGALQPVITLLRAKGGAGLYLGPPLVTGQNETCLSSDNVVNFISAGGVQKLEGGEFLN</sequence>
<dbReference type="InterPro" id="IPR044282">
    <property type="entry name" value="ABAP1/ARIA"/>
</dbReference>
<accession>A0A166CFW7</accession>
<dbReference type="PROSITE" id="PS50176">
    <property type="entry name" value="ARM_REPEAT"/>
    <property type="match status" value="1"/>
</dbReference>
<evidence type="ECO:0000256" key="3">
    <source>
        <dbReference type="SAM" id="MobiDB-lite"/>
    </source>
</evidence>
<dbReference type="InterPro" id="IPR000225">
    <property type="entry name" value="Armadillo"/>
</dbReference>
<evidence type="ECO:0000313" key="4">
    <source>
        <dbReference type="EMBL" id="KZN03721.1"/>
    </source>
</evidence>
<comment type="caution">
    <text evidence="4">The sequence shown here is derived from an EMBL/GenBank/DDBJ whole genome shotgun (WGS) entry which is preliminary data.</text>
</comment>
<reference evidence="4" key="1">
    <citation type="journal article" date="2016" name="Nat. Genet.">
        <title>A high-quality carrot genome assembly provides new insights into carotenoid accumulation and asterid genome evolution.</title>
        <authorList>
            <person name="Iorizzo M."/>
            <person name="Ellison S."/>
            <person name="Senalik D."/>
            <person name="Zeng P."/>
            <person name="Satapoomin P."/>
            <person name="Huang J."/>
            <person name="Bowman M."/>
            <person name="Iovene M."/>
            <person name="Sanseverino W."/>
            <person name="Cavagnaro P."/>
            <person name="Yildiz M."/>
            <person name="Macko-Podgorni A."/>
            <person name="Moranska E."/>
            <person name="Grzebelus E."/>
            <person name="Grzebelus D."/>
            <person name="Ashrafi H."/>
            <person name="Zheng Z."/>
            <person name="Cheng S."/>
            <person name="Spooner D."/>
            <person name="Van Deynze A."/>
            <person name="Simon P."/>
        </authorList>
    </citation>
    <scope>NUCLEOTIDE SEQUENCE [LARGE SCALE GENOMIC DNA]</scope>
    <source>
        <tissue evidence="4">Leaf</tissue>
    </source>
</reference>
<keyword evidence="1" id="KW-0677">Repeat</keyword>
<organism evidence="4">
    <name type="scientific">Daucus carota subsp. sativus</name>
    <name type="common">Carrot</name>
    <dbReference type="NCBI Taxonomy" id="79200"/>
    <lineage>
        <taxon>Eukaryota</taxon>
        <taxon>Viridiplantae</taxon>
        <taxon>Streptophyta</taxon>
        <taxon>Embryophyta</taxon>
        <taxon>Tracheophyta</taxon>
        <taxon>Spermatophyta</taxon>
        <taxon>Magnoliopsida</taxon>
        <taxon>eudicotyledons</taxon>
        <taxon>Gunneridae</taxon>
        <taxon>Pentapetalae</taxon>
        <taxon>asterids</taxon>
        <taxon>campanulids</taxon>
        <taxon>Apiales</taxon>
        <taxon>Apiaceae</taxon>
        <taxon>Apioideae</taxon>
        <taxon>Scandiceae</taxon>
        <taxon>Daucinae</taxon>
        <taxon>Daucus</taxon>
        <taxon>Daucus sect. Daucus</taxon>
    </lineage>
</organism>
<proteinExistence type="predicted"/>
<dbReference type="EMBL" id="LNRQ01000003">
    <property type="protein sequence ID" value="KZN03721.1"/>
    <property type="molecule type" value="Genomic_DNA"/>
</dbReference>
<dbReference type="PANTHER" id="PTHR46710:SF1">
    <property type="entry name" value="ARM REPEAT PROTEIN INTERACTING WITH ABF2"/>
    <property type="match status" value="1"/>
</dbReference>
<dbReference type="InterPro" id="IPR016024">
    <property type="entry name" value="ARM-type_fold"/>
</dbReference>
<feature type="compositionally biased region" description="Basic and acidic residues" evidence="3">
    <location>
        <begin position="1"/>
        <end position="14"/>
    </location>
</feature>
<name>A0A166CFW7_DAUCS</name>
<evidence type="ECO:0008006" key="5">
    <source>
        <dbReference type="Google" id="ProtNLM"/>
    </source>
</evidence>
<dbReference type="Gene3D" id="1.25.10.10">
    <property type="entry name" value="Leucine-rich Repeat Variant"/>
    <property type="match status" value="1"/>
</dbReference>
<feature type="repeat" description="ARM" evidence="2">
    <location>
        <begin position="49"/>
        <end position="84"/>
    </location>
</feature>
<protein>
    <recommendedName>
        <fullName evidence="5">Armadillo repeat-containing domain-containing protein</fullName>
    </recommendedName>
</protein>
<feature type="region of interest" description="Disordered" evidence="3">
    <location>
        <begin position="1"/>
        <end position="25"/>
    </location>
</feature>
<dbReference type="PANTHER" id="PTHR46710">
    <property type="entry name" value="ARM REPEAT PROTEIN INTERACTING WITH ABF2"/>
    <property type="match status" value="1"/>
</dbReference>
<dbReference type="Pfam" id="PF00514">
    <property type="entry name" value="Arm"/>
    <property type="match status" value="2"/>
</dbReference>
<dbReference type="SMART" id="SM00185">
    <property type="entry name" value="ARM"/>
    <property type="match status" value="2"/>
</dbReference>